<evidence type="ECO:0000256" key="1">
    <source>
        <dbReference type="SAM" id="MobiDB-lite"/>
    </source>
</evidence>
<name>A0A834T135_9FABA</name>
<dbReference type="AlphaFoldDB" id="A0A834T135"/>
<dbReference type="PANTHER" id="PTHR31973">
    <property type="entry name" value="POLYPROTEIN, PUTATIVE-RELATED"/>
    <property type="match status" value="1"/>
</dbReference>
<sequence>MSKIKLEIHHGSRLQLSPIIAYIGGRKDIYENFDPDFITVTDIAAFIIKECGYSNYSTIWYKFEVDDFSDIFVFEKDKDVMKILNTFQNNDCKVLQLFVEHKVDEEPEVVATASSTAPLLLTLTPQSQIDDDIGEDSDAEQLDLFFEDGGKGKRVPQDNGGEQRDGVTEQSGEASSILVPQNNDAYVSGWDGEAHSEYDDSDELVSLDGSSDNEANKRPRFKSFNEVIDFKRPINLEVGLKFTNHQIYQQALKQYCIENGIVFKYKKNENKRITVICQKNCDWRIHAAKTHDEEAFQVKTFKGKDYNCGWERDNRWVTSKWLADKYVDNVRDTHDWSNTAFKNRVLRDHNVEVSRHQTYRAKRKAKKQVEGSHAEQFKRGCVIMSDMQKGLQQVLESIDCDHRVCVRHLYANFKKLYKGKSLKDGLWNVYRATTMHIFKHHMSVLKSLHVDAHNWLTKYPANTWSKHTFSPRTKCDILQNNIAETFNLFILDARDKPIITMFEMIRRLLMQRFVAKKEGMENYRGPICPRIQTKLERAKLESRNYICYAMAVYKTRRTPEEYVDSYYSTSTFLNAYSTTIGPVPGEEYWPPTNCNQILPPEYKTAPGRPKKA</sequence>
<gene>
    <name evidence="4" type="ORF">G2W53_032808</name>
</gene>
<evidence type="ECO:0000259" key="3">
    <source>
        <dbReference type="Pfam" id="PF26130"/>
    </source>
</evidence>
<dbReference type="Proteomes" id="UP000634136">
    <property type="component" value="Unassembled WGS sequence"/>
</dbReference>
<dbReference type="OrthoDB" id="1646772at2759"/>
<protein>
    <submittedName>
        <fullName evidence="4">Putative Mutator transposable element</fullName>
    </submittedName>
</protein>
<evidence type="ECO:0000259" key="2">
    <source>
        <dbReference type="Pfam" id="PF03108"/>
    </source>
</evidence>
<proteinExistence type="predicted"/>
<feature type="region of interest" description="Disordered" evidence="1">
    <location>
        <begin position="148"/>
        <end position="175"/>
    </location>
</feature>
<dbReference type="InterPro" id="IPR058594">
    <property type="entry name" value="PB1-like_dom_pln"/>
</dbReference>
<accession>A0A834T135</accession>
<feature type="region of interest" description="Disordered" evidence="1">
    <location>
        <begin position="189"/>
        <end position="216"/>
    </location>
</feature>
<keyword evidence="5" id="KW-1185">Reference proteome</keyword>
<feature type="domain" description="PB1-like" evidence="3">
    <location>
        <begin position="2"/>
        <end position="101"/>
    </location>
</feature>
<feature type="domain" description="Transposase MuDR plant" evidence="2">
    <location>
        <begin position="235"/>
        <end position="298"/>
    </location>
</feature>
<dbReference type="InterPro" id="IPR004332">
    <property type="entry name" value="Transposase_MuDR"/>
</dbReference>
<evidence type="ECO:0000313" key="4">
    <source>
        <dbReference type="EMBL" id="KAF7811832.1"/>
    </source>
</evidence>
<comment type="caution">
    <text evidence="4">The sequence shown here is derived from an EMBL/GenBank/DDBJ whole genome shotgun (WGS) entry which is preliminary data.</text>
</comment>
<reference evidence="4" key="1">
    <citation type="submission" date="2020-09" db="EMBL/GenBank/DDBJ databases">
        <title>Genome-Enabled Discovery of Anthraquinone Biosynthesis in Senna tora.</title>
        <authorList>
            <person name="Kang S.-H."/>
            <person name="Pandey R.P."/>
            <person name="Lee C.-M."/>
            <person name="Sim J.-S."/>
            <person name="Jeong J.-T."/>
            <person name="Choi B.-S."/>
            <person name="Jung M."/>
            <person name="Ginzburg D."/>
            <person name="Zhao K."/>
            <person name="Won S.Y."/>
            <person name="Oh T.-J."/>
            <person name="Yu Y."/>
            <person name="Kim N.-H."/>
            <person name="Lee O.R."/>
            <person name="Lee T.-H."/>
            <person name="Bashyal P."/>
            <person name="Kim T.-S."/>
            <person name="Lee W.-H."/>
            <person name="Kawkins C."/>
            <person name="Kim C.-K."/>
            <person name="Kim J.S."/>
            <person name="Ahn B.O."/>
            <person name="Rhee S.Y."/>
            <person name="Sohng J.K."/>
        </authorList>
    </citation>
    <scope>NUCLEOTIDE SEQUENCE</scope>
    <source>
        <tissue evidence="4">Leaf</tissue>
    </source>
</reference>
<dbReference type="EMBL" id="JAAIUW010000010">
    <property type="protein sequence ID" value="KAF7811832.1"/>
    <property type="molecule type" value="Genomic_DNA"/>
</dbReference>
<evidence type="ECO:0000313" key="5">
    <source>
        <dbReference type="Proteomes" id="UP000634136"/>
    </source>
</evidence>
<dbReference type="Pfam" id="PF26130">
    <property type="entry name" value="PB1-like"/>
    <property type="match status" value="1"/>
</dbReference>
<organism evidence="4 5">
    <name type="scientific">Senna tora</name>
    <dbReference type="NCBI Taxonomy" id="362788"/>
    <lineage>
        <taxon>Eukaryota</taxon>
        <taxon>Viridiplantae</taxon>
        <taxon>Streptophyta</taxon>
        <taxon>Embryophyta</taxon>
        <taxon>Tracheophyta</taxon>
        <taxon>Spermatophyta</taxon>
        <taxon>Magnoliopsida</taxon>
        <taxon>eudicotyledons</taxon>
        <taxon>Gunneridae</taxon>
        <taxon>Pentapetalae</taxon>
        <taxon>rosids</taxon>
        <taxon>fabids</taxon>
        <taxon>Fabales</taxon>
        <taxon>Fabaceae</taxon>
        <taxon>Caesalpinioideae</taxon>
        <taxon>Cassia clade</taxon>
        <taxon>Senna</taxon>
    </lineage>
</organism>
<dbReference type="Pfam" id="PF03108">
    <property type="entry name" value="DBD_Tnp_Mut"/>
    <property type="match status" value="1"/>
</dbReference>
<dbReference type="PANTHER" id="PTHR31973:SF187">
    <property type="entry name" value="MUTATOR TRANSPOSASE MUDRA PROTEIN"/>
    <property type="match status" value="1"/>
</dbReference>